<dbReference type="InterPro" id="IPR042277">
    <property type="entry name" value="IST1-like"/>
</dbReference>
<dbReference type="PANTHER" id="PTHR12161:SF14">
    <property type="entry name" value="REGULATOR OF VPS4 ACTIVITY IN THE MVB PATHWAY PROTEIN"/>
    <property type="match status" value="1"/>
</dbReference>
<dbReference type="GO" id="GO:0015031">
    <property type="term" value="P:protein transport"/>
    <property type="evidence" value="ECO:0007669"/>
    <property type="project" value="InterPro"/>
</dbReference>
<evidence type="ECO:0008006" key="5">
    <source>
        <dbReference type="Google" id="ProtNLM"/>
    </source>
</evidence>
<dbReference type="AlphaFoldDB" id="A0AAP0C142"/>
<dbReference type="PANTHER" id="PTHR12161">
    <property type="entry name" value="IST1 FAMILY MEMBER"/>
    <property type="match status" value="1"/>
</dbReference>
<gene>
    <name evidence="3" type="ORF">KSP39_PZI002603</name>
</gene>
<proteinExistence type="inferred from homology"/>
<feature type="compositionally biased region" description="Polar residues" evidence="2">
    <location>
        <begin position="184"/>
        <end position="196"/>
    </location>
</feature>
<feature type="region of interest" description="Disordered" evidence="2">
    <location>
        <begin position="265"/>
        <end position="310"/>
    </location>
</feature>
<dbReference type="Gene3D" id="1.20.1260.60">
    <property type="entry name" value="Vacuolar protein sorting-associated protein Ist1"/>
    <property type="match status" value="1"/>
</dbReference>
<sequence>MMFRILLGRKFSKKIKHLVKCINCRKDAIRKKKQAMVRYLRKDVADLLAGGHESNAFRRMDALIIETNYAACYDMIEQYCGCVLENLPTIRKERECPEGAMEAVATLIFAAARFSNLPELADLRTAFTKRYGTRFDSCVNREFVMKTRRKSISKEKKLQLMEDIAQEFSVGWNAEMFRKKISDKTSPTHVQPTEDNPVTEDEDADGNHELVNRNHEPSSKPLIKKHQASNQLQRDERPANCMPMDRLMIRELAKAGVDHGEYTLSKASHDAGKNFQPDERRDRPADAENFRPSNPPPPYVKSNVKKTSPRAVYLDPIGHEKSWCGRDDDQTKYGSPHSKLWDYENLVAEISALRTS</sequence>
<evidence type="ECO:0000256" key="2">
    <source>
        <dbReference type="SAM" id="MobiDB-lite"/>
    </source>
</evidence>
<evidence type="ECO:0000313" key="4">
    <source>
        <dbReference type="Proteomes" id="UP001418222"/>
    </source>
</evidence>
<keyword evidence="4" id="KW-1185">Reference proteome</keyword>
<dbReference type="FunFam" id="1.20.1260.60:FF:000002">
    <property type="entry name" value="Vacuolar protein sorting-associated protein IST1"/>
    <property type="match status" value="1"/>
</dbReference>
<comment type="similarity">
    <text evidence="1">Belongs to the IST1 family.</text>
</comment>
<comment type="caution">
    <text evidence="3">The sequence shown here is derived from an EMBL/GenBank/DDBJ whole genome shotgun (WGS) entry which is preliminary data.</text>
</comment>
<evidence type="ECO:0000256" key="1">
    <source>
        <dbReference type="ARBA" id="ARBA00005536"/>
    </source>
</evidence>
<evidence type="ECO:0000313" key="3">
    <source>
        <dbReference type="EMBL" id="KAK8955024.1"/>
    </source>
</evidence>
<accession>A0AAP0C142</accession>
<feature type="compositionally biased region" description="Basic and acidic residues" evidence="2">
    <location>
        <begin position="205"/>
        <end position="218"/>
    </location>
</feature>
<organism evidence="3 4">
    <name type="scientific">Platanthera zijinensis</name>
    <dbReference type="NCBI Taxonomy" id="2320716"/>
    <lineage>
        <taxon>Eukaryota</taxon>
        <taxon>Viridiplantae</taxon>
        <taxon>Streptophyta</taxon>
        <taxon>Embryophyta</taxon>
        <taxon>Tracheophyta</taxon>
        <taxon>Spermatophyta</taxon>
        <taxon>Magnoliopsida</taxon>
        <taxon>Liliopsida</taxon>
        <taxon>Asparagales</taxon>
        <taxon>Orchidaceae</taxon>
        <taxon>Orchidoideae</taxon>
        <taxon>Orchideae</taxon>
        <taxon>Orchidinae</taxon>
        <taxon>Platanthera</taxon>
    </lineage>
</organism>
<dbReference type="Pfam" id="PF03398">
    <property type="entry name" value="Ist1"/>
    <property type="match status" value="1"/>
</dbReference>
<feature type="region of interest" description="Disordered" evidence="2">
    <location>
        <begin position="183"/>
        <end position="244"/>
    </location>
</feature>
<reference evidence="3 4" key="1">
    <citation type="journal article" date="2022" name="Nat. Plants">
        <title>Genomes of leafy and leafless Platanthera orchids illuminate the evolution of mycoheterotrophy.</title>
        <authorList>
            <person name="Li M.H."/>
            <person name="Liu K.W."/>
            <person name="Li Z."/>
            <person name="Lu H.C."/>
            <person name="Ye Q.L."/>
            <person name="Zhang D."/>
            <person name="Wang J.Y."/>
            <person name="Li Y.F."/>
            <person name="Zhong Z.M."/>
            <person name="Liu X."/>
            <person name="Yu X."/>
            <person name="Liu D.K."/>
            <person name="Tu X.D."/>
            <person name="Liu B."/>
            <person name="Hao Y."/>
            <person name="Liao X.Y."/>
            <person name="Jiang Y.T."/>
            <person name="Sun W.H."/>
            <person name="Chen J."/>
            <person name="Chen Y.Q."/>
            <person name="Ai Y."/>
            <person name="Zhai J.W."/>
            <person name="Wu S.S."/>
            <person name="Zhou Z."/>
            <person name="Hsiao Y.Y."/>
            <person name="Wu W.L."/>
            <person name="Chen Y.Y."/>
            <person name="Lin Y.F."/>
            <person name="Hsu J.L."/>
            <person name="Li C.Y."/>
            <person name="Wang Z.W."/>
            <person name="Zhao X."/>
            <person name="Zhong W.Y."/>
            <person name="Ma X.K."/>
            <person name="Ma L."/>
            <person name="Huang J."/>
            <person name="Chen G.Z."/>
            <person name="Huang M.Z."/>
            <person name="Huang L."/>
            <person name="Peng D.H."/>
            <person name="Luo Y.B."/>
            <person name="Zou S.Q."/>
            <person name="Chen S.P."/>
            <person name="Lan S."/>
            <person name="Tsai W.C."/>
            <person name="Van de Peer Y."/>
            <person name="Liu Z.J."/>
        </authorList>
    </citation>
    <scope>NUCLEOTIDE SEQUENCE [LARGE SCALE GENOMIC DNA]</scope>
    <source>
        <strain evidence="3">Lor287</strain>
    </source>
</reference>
<protein>
    <recommendedName>
        <fullName evidence="5">IST1-like protein</fullName>
    </recommendedName>
</protein>
<name>A0AAP0C142_9ASPA</name>
<feature type="compositionally biased region" description="Basic and acidic residues" evidence="2">
    <location>
        <begin position="265"/>
        <end position="289"/>
    </location>
</feature>
<dbReference type="Proteomes" id="UP001418222">
    <property type="component" value="Unassembled WGS sequence"/>
</dbReference>
<dbReference type="EMBL" id="JBBWWQ010000002">
    <property type="protein sequence ID" value="KAK8955024.1"/>
    <property type="molecule type" value="Genomic_DNA"/>
</dbReference>
<dbReference type="InterPro" id="IPR005061">
    <property type="entry name" value="Ist1"/>
</dbReference>